<keyword evidence="11" id="KW-0175">Coiled coil</keyword>
<comment type="similarity">
    <text evidence="8">Belongs to the TRAFAC class myosin-kinesin ATPase superfamily. Kinesin family. KIN-13 subfamily.</text>
</comment>
<feature type="region of interest" description="Disordered" evidence="12">
    <location>
        <begin position="491"/>
        <end position="546"/>
    </location>
</feature>
<dbReference type="InterPro" id="IPR001752">
    <property type="entry name" value="Kinesin_motor_dom"/>
</dbReference>
<feature type="compositionally biased region" description="Basic and acidic residues" evidence="12">
    <location>
        <begin position="570"/>
        <end position="588"/>
    </location>
</feature>
<dbReference type="InterPro" id="IPR019821">
    <property type="entry name" value="Kinesin_motor_CS"/>
</dbReference>
<evidence type="ECO:0000256" key="1">
    <source>
        <dbReference type="ARBA" id="ARBA00004245"/>
    </source>
</evidence>
<dbReference type="GO" id="GO:0007018">
    <property type="term" value="P:microtubule-based movement"/>
    <property type="evidence" value="ECO:0007669"/>
    <property type="project" value="InterPro"/>
</dbReference>
<dbReference type="AlphaFoldDB" id="I0YL07"/>
<dbReference type="Pfam" id="PF00225">
    <property type="entry name" value="Kinesin"/>
    <property type="match status" value="1"/>
</dbReference>
<gene>
    <name evidence="14" type="ORF">COCSUDRAFT_38335</name>
</gene>
<keyword evidence="5 9" id="KW-0067">ATP-binding</keyword>
<dbReference type="GO" id="GO:0005524">
    <property type="term" value="F:ATP binding"/>
    <property type="evidence" value="ECO:0007669"/>
    <property type="project" value="UniProtKB-UniRule"/>
</dbReference>
<dbReference type="Proteomes" id="UP000007264">
    <property type="component" value="Unassembled WGS sequence"/>
</dbReference>
<dbReference type="PRINTS" id="PR00380">
    <property type="entry name" value="KINESINHEAVY"/>
</dbReference>
<evidence type="ECO:0000313" key="14">
    <source>
        <dbReference type="EMBL" id="EIE19076.1"/>
    </source>
</evidence>
<keyword evidence="4 9" id="KW-0547">Nucleotide-binding</keyword>
<feature type="region of interest" description="Disordered" evidence="12">
    <location>
        <begin position="565"/>
        <end position="594"/>
    </location>
</feature>
<evidence type="ECO:0000256" key="12">
    <source>
        <dbReference type="SAM" id="MobiDB-lite"/>
    </source>
</evidence>
<feature type="binding site" evidence="9">
    <location>
        <begin position="169"/>
        <end position="176"/>
    </location>
    <ligand>
        <name>ATP</name>
        <dbReference type="ChEBI" id="CHEBI:30616"/>
    </ligand>
</feature>
<dbReference type="GO" id="GO:0007019">
    <property type="term" value="P:microtubule depolymerization"/>
    <property type="evidence" value="ECO:0007669"/>
    <property type="project" value="TreeGrafter"/>
</dbReference>
<evidence type="ECO:0000256" key="8">
    <source>
        <dbReference type="ARBA" id="ARBA00061030"/>
    </source>
</evidence>
<dbReference type="FunFam" id="3.40.850.10:FF:000012">
    <property type="entry name" value="Kinesin-like protein"/>
    <property type="match status" value="1"/>
</dbReference>
<dbReference type="InterPro" id="IPR036961">
    <property type="entry name" value="Kinesin_motor_dom_sf"/>
</dbReference>
<protein>
    <recommendedName>
        <fullName evidence="10">Kinesin-like protein</fullName>
    </recommendedName>
</protein>
<dbReference type="Gene3D" id="3.40.850.10">
    <property type="entry name" value="Kinesin motor domain"/>
    <property type="match status" value="1"/>
</dbReference>
<accession>I0YL07</accession>
<evidence type="ECO:0000256" key="10">
    <source>
        <dbReference type="RuleBase" id="RU000394"/>
    </source>
</evidence>
<evidence type="ECO:0000256" key="11">
    <source>
        <dbReference type="SAM" id="Coils"/>
    </source>
</evidence>
<sequence>MDDKQKLFRLTKRLNADGARAHAQYTNMDTITAQMKAQMLDGNAALLDLASEPDEGLLLQADAPYDDPYTKRRTSQRQGRLPDEVELPKIRVVVRKRPLNQKADMMESRLVVHEPRVKVDLTKYVEHHAFAFDDVLDEHVSNDAVYRSTVQPLVATIFRTGKATCFAYGQTGSGKTYTMQPLPLRAAADIFEYLGFAEHAELSLWVSCFEIYGGKLFDLLNGRQGLVMREDGKGRVCIVGLKEVEVSRSETIRELVAHANKARSTGSTGVNEESSRSHSIMQSDHPVGKISFVDLAGSERGADTYDNNRQTRMEGAQINKSLLALKECIRALDASAQHVPFRGSKLTEVLRDSFTGDQARTVMIANVSPAATSCEHTLNTLRYADRVKGLHLHSYPLTAAAEPIPVFAVLSAELRKDKGARFSCAASGAPVLQQPQNGRAPPASPRETDRGRSPLVVRGRRGTDDAVKVLAAKRAAAAAAAAEELAAARLPGRRAVSEEQRPQPQPSRRATAADDAPQPRPVRRSTTDDYPAKPAQAGAKLGSRRTTADEVCLCRHSFPSMSLTNAARAKAPEADWRPAAEATRREAAAEPAAPDDAAEILEEEDNLIAAHRWQIEETMAIVRQEMNLLGQIDQPGSAIDAYIGGLREVLERKASNIAQLQGRLENFQAQLRDEEELSAAISAKMHLRKGDAY</sequence>
<evidence type="ECO:0000256" key="9">
    <source>
        <dbReference type="PROSITE-ProRule" id="PRU00283"/>
    </source>
</evidence>
<dbReference type="KEGG" id="csl:COCSUDRAFT_38335"/>
<keyword evidence="15" id="KW-1185">Reference proteome</keyword>
<comment type="caution">
    <text evidence="14">The sequence shown here is derived from an EMBL/GenBank/DDBJ whole genome shotgun (WGS) entry which is preliminary data.</text>
</comment>
<organism evidence="14 15">
    <name type="scientific">Coccomyxa subellipsoidea (strain C-169)</name>
    <name type="common">Green microalga</name>
    <dbReference type="NCBI Taxonomy" id="574566"/>
    <lineage>
        <taxon>Eukaryota</taxon>
        <taxon>Viridiplantae</taxon>
        <taxon>Chlorophyta</taxon>
        <taxon>core chlorophytes</taxon>
        <taxon>Trebouxiophyceae</taxon>
        <taxon>Trebouxiophyceae incertae sedis</taxon>
        <taxon>Coccomyxaceae</taxon>
        <taxon>Coccomyxa</taxon>
        <taxon>Coccomyxa subellipsoidea</taxon>
    </lineage>
</organism>
<evidence type="ECO:0000256" key="6">
    <source>
        <dbReference type="ARBA" id="ARBA00023175"/>
    </source>
</evidence>
<reference evidence="14 15" key="1">
    <citation type="journal article" date="2012" name="Genome Biol.">
        <title>The genome of the polar eukaryotic microalga coccomyxa subellipsoidea reveals traits of cold adaptation.</title>
        <authorList>
            <person name="Blanc G."/>
            <person name="Agarkova I."/>
            <person name="Grimwood J."/>
            <person name="Kuo A."/>
            <person name="Brueggeman A."/>
            <person name="Dunigan D."/>
            <person name="Gurnon J."/>
            <person name="Ladunga I."/>
            <person name="Lindquist E."/>
            <person name="Lucas S."/>
            <person name="Pangilinan J."/>
            <person name="Proschold T."/>
            <person name="Salamov A."/>
            <person name="Schmutz J."/>
            <person name="Weeks D."/>
            <person name="Yamada T."/>
            <person name="Claverie J.M."/>
            <person name="Grigoriev I."/>
            <person name="Van Etten J."/>
            <person name="Lomsadze A."/>
            <person name="Borodovsky M."/>
        </authorList>
    </citation>
    <scope>NUCLEOTIDE SEQUENCE [LARGE SCALE GENOMIC DNA]</scope>
    <source>
        <strain evidence="14 15">C-169</strain>
    </source>
</reference>
<evidence type="ECO:0000256" key="7">
    <source>
        <dbReference type="ARBA" id="ARBA00023212"/>
    </source>
</evidence>
<dbReference type="GO" id="GO:0005874">
    <property type="term" value="C:microtubule"/>
    <property type="evidence" value="ECO:0007669"/>
    <property type="project" value="UniProtKB-KW"/>
</dbReference>
<dbReference type="RefSeq" id="XP_005643620.1">
    <property type="nucleotide sequence ID" value="XM_005643563.1"/>
</dbReference>
<evidence type="ECO:0000259" key="13">
    <source>
        <dbReference type="PROSITE" id="PS50067"/>
    </source>
</evidence>
<proteinExistence type="inferred from homology"/>
<feature type="domain" description="Kinesin motor" evidence="13">
    <location>
        <begin position="89"/>
        <end position="390"/>
    </location>
</feature>
<dbReference type="GO" id="GO:0008017">
    <property type="term" value="F:microtubule binding"/>
    <property type="evidence" value="ECO:0007669"/>
    <property type="project" value="InterPro"/>
</dbReference>
<dbReference type="OrthoDB" id="3176171at2759"/>
<dbReference type="GO" id="GO:0003777">
    <property type="term" value="F:microtubule motor activity"/>
    <property type="evidence" value="ECO:0007669"/>
    <property type="project" value="InterPro"/>
</dbReference>
<dbReference type="SUPFAM" id="SSF52540">
    <property type="entry name" value="P-loop containing nucleoside triphosphate hydrolases"/>
    <property type="match status" value="1"/>
</dbReference>
<keyword evidence="2" id="KW-0963">Cytoplasm</keyword>
<evidence type="ECO:0000313" key="15">
    <source>
        <dbReference type="Proteomes" id="UP000007264"/>
    </source>
</evidence>
<dbReference type="SMART" id="SM00129">
    <property type="entry name" value="KISc"/>
    <property type="match status" value="1"/>
</dbReference>
<keyword evidence="6 9" id="KW-0505">Motor protein</keyword>
<dbReference type="CDD" id="cd01367">
    <property type="entry name" value="KISc_KIF2_like"/>
    <property type="match status" value="1"/>
</dbReference>
<dbReference type="EMBL" id="AGSI01000020">
    <property type="protein sequence ID" value="EIE19076.1"/>
    <property type="molecule type" value="Genomic_DNA"/>
</dbReference>
<dbReference type="PANTHER" id="PTHR47971:SF8">
    <property type="entry name" value="KINESIN-LIKE PROTEIN"/>
    <property type="match status" value="1"/>
</dbReference>
<dbReference type="PANTHER" id="PTHR47971">
    <property type="entry name" value="KINESIN-RELATED PROTEIN 6"/>
    <property type="match status" value="1"/>
</dbReference>
<name>I0YL07_COCSC</name>
<dbReference type="PROSITE" id="PS00411">
    <property type="entry name" value="KINESIN_MOTOR_1"/>
    <property type="match status" value="1"/>
</dbReference>
<dbReference type="GO" id="GO:1903338">
    <property type="term" value="P:regulation of cell wall organization or biogenesis"/>
    <property type="evidence" value="ECO:0007669"/>
    <property type="project" value="UniProtKB-ARBA"/>
</dbReference>
<dbReference type="STRING" id="574566.I0YL07"/>
<comment type="subcellular location">
    <subcellularLocation>
        <location evidence="1">Cytoplasm</location>
        <location evidence="1">Cytoskeleton</location>
    </subcellularLocation>
</comment>
<feature type="region of interest" description="Disordered" evidence="12">
    <location>
        <begin position="61"/>
        <end position="81"/>
    </location>
</feature>
<evidence type="ECO:0000256" key="3">
    <source>
        <dbReference type="ARBA" id="ARBA00022701"/>
    </source>
</evidence>
<evidence type="ECO:0000256" key="4">
    <source>
        <dbReference type="ARBA" id="ARBA00022741"/>
    </source>
</evidence>
<dbReference type="PROSITE" id="PS50067">
    <property type="entry name" value="KINESIN_MOTOR_2"/>
    <property type="match status" value="1"/>
</dbReference>
<dbReference type="eggNOG" id="KOG0246">
    <property type="taxonomic scope" value="Eukaryota"/>
</dbReference>
<evidence type="ECO:0000256" key="2">
    <source>
        <dbReference type="ARBA" id="ARBA00022490"/>
    </source>
</evidence>
<dbReference type="GeneID" id="17037006"/>
<dbReference type="InterPro" id="IPR027640">
    <property type="entry name" value="Kinesin-like_fam"/>
</dbReference>
<feature type="region of interest" description="Disordered" evidence="12">
    <location>
        <begin position="426"/>
        <end position="460"/>
    </location>
</feature>
<keyword evidence="7" id="KW-0206">Cytoskeleton</keyword>
<feature type="coiled-coil region" evidence="11">
    <location>
        <begin position="650"/>
        <end position="684"/>
    </location>
</feature>
<evidence type="ECO:0000256" key="5">
    <source>
        <dbReference type="ARBA" id="ARBA00022840"/>
    </source>
</evidence>
<dbReference type="InterPro" id="IPR027417">
    <property type="entry name" value="P-loop_NTPase"/>
</dbReference>
<keyword evidence="3 10" id="KW-0493">Microtubule</keyword>